<reference evidence="9 10" key="1">
    <citation type="submission" date="2019-06" db="EMBL/GenBank/DDBJ databases">
        <title>Sequencing the genomes of 1000 actinobacteria strains.</title>
        <authorList>
            <person name="Klenk H.-P."/>
        </authorList>
    </citation>
    <scope>NUCLEOTIDE SEQUENCE [LARGE SCALE GENOMIC DNA]</scope>
    <source>
        <strain evidence="9 10">DSM 18082</strain>
    </source>
</reference>
<dbReference type="InterPro" id="IPR000326">
    <property type="entry name" value="PAP2/HPO"/>
</dbReference>
<evidence type="ECO:0000256" key="1">
    <source>
        <dbReference type="ARBA" id="ARBA00004651"/>
    </source>
</evidence>
<dbReference type="GO" id="GO:0005886">
    <property type="term" value="C:plasma membrane"/>
    <property type="evidence" value="ECO:0007669"/>
    <property type="project" value="UniProtKB-SubCell"/>
</dbReference>
<keyword evidence="10" id="KW-1185">Reference proteome</keyword>
<dbReference type="EMBL" id="VFOQ01000001">
    <property type="protein sequence ID" value="TQL60046.1"/>
    <property type="molecule type" value="Genomic_DNA"/>
</dbReference>
<dbReference type="Gene3D" id="1.20.144.10">
    <property type="entry name" value="Phosphatidic acid phosphatase type 2/haloperoxidase"/>
    <property type="match status" value="1"/>
</dbReference>
<evidence type="ECO:0000256" key="7">
    <source>
        <dbReference type="SAM" id="MobiDB-lite"/>
    </source>
</evidence>
<accession>A0A542ZI98</accession>
<dbReference type="InterPro" id="IPR036938">
    <property type="entry name" value="PAP2/HPO_sf"/>
</dbReference>
<evidence type="ECO:0000313" key="10">
    <source>
        <dbReference type="Proteomes" id="UP000319514"/>
    </source>
</evidence>
<evidence type="ECO:0000259" key="8">
    <source>
        <dbReference type="SMART" id="SM00014"/>
    </source>
</evidence>
<keyword evidence="5" id="KW-1133">Transmembrane helix</keyword>
<evidence type="ECO:0000313" key="9">
    <source>
        <dbReference type="EMBL" id="TQL60046.1"/>
    </source>
</evidence>
<gene>
    <name evidence="9" type="ORF">FB474_1422</name>
</gene>
<dbReference type="Pfam" id="PF01569">
    <property type="entry name" value="PAP2"/>
    <property type="match status" value="1"/>
</dbReference>
<evidence type="ECO:0000256" key="5">
    <source>
        <dbReference type="ARBA" id="ARBA00022989"/>
    </source>
</evidence>
<evidence type="ECO:0000256" key="2">
    <source>
        <dbReference type="ARBA" id="ARBA00022475"/>
    </source>
</evidence>
<dbReference type="AlphaFoldDB" id="A0A542ZI98"/>
<organism evidence="9 10">
    <name type="scientific">Oryzihumus leptocrescens</name>
    <dbReference type="NCBI Taxonomy" id="297536"/>
    <lineage>
        <taxon>Bacteria</taxon>
        <taxon>Bacillati</taxon>
        <taxon>Actinomycetota</taxon>
        <taxon>Actinomycetes</taxon>
        <taxon>Micrococcales</taxon>
        <taxon>Intrasporangiaceae</taxon>
        <taxon>Oryzihumus</taxon>
    </lineage>
</organism>
<keyword evidence="6" id="KW-0472">Membrane</keyword>
<comment type="subcellular location">
    <subcellularLocation>
        <location evidence="1">Cell membrane</location>
        <topology evidence="1">Multi-pass membrane protein</topology>
    </subcellularLocation>
</comment>
<dbReference type="PANTHER" id="PTHR14969:SF62">
    <property type="entry name" value="DECAPRENYLPHOSPHORYL-5-PHOSPHORIBOSE PHOSPHATASE RV3807C-RELATED"/>
    <property type="match status" value="1"/>
</dbReference>
<sequence length="208" mass="21452">MSRRAPRPGARAGRGRRHAAPASDVGHRALAELAALDQAVHDTVAGTPTPTLDHALGRVSNAANYSRLWVGTAAVLSLLGRRGRRAAVVGLAAVGATSATANLVVKPLLRRGRPVRVEAERGHRVKMPTSGSFPSGHTASAFAFSSAAGAELPVLALPLRLAATTVGWSRVQSGVHFPGDVVAGALLGASIGSWTHRLAARRRAAREG</sequence>
<dbReference type="GO" id="GO:0016787">
    <property type="term" value="F:hydrolase activity"/>
    <property type="evidence" value="ECO:0007669"/>
    <property type="project" value="UniProtKB-KW"/>
</dbReference>
<dbReference type="SMART" id="SM00014">
    <property type="entry name" value="acidPPc"/>
    <property type="match status" value="1"/>
</dbReference>
<name>A0A542ZI98_9MICO</name>
<feature type="domain" description="Phosphatidic acid phosphatase type 2/haloperoxidase" evidence="8">
    <location>
        <begin position="89"/>
        <end position="196"/>
    </location>
</feature>
<dbReference type="RefSeq" id="WP_221632465.1">
    <property type="nucleotide sequence ID" value="NZ_VFOQ01000001.1"/>
</dbReference>
<dbReference type="Proteomes" id="UP000319514">
    <property type="component" value="Unassembled WGS sequence"/>
</dbReference>
<evidence type="ECO:0000256" key="6">
    <source>
        <dbReference type="ARBA" id="ARBA00023136"/>
    </source>
</evidence>
<comment type="caution">
    <text evidence="9">The sequence shown here is derived from an EMBL/GenBank/DDBJ whole genome shotgun (WGS) entry which is preliminary data.</text>
</comment>
<protein>
    <submittedName>
        <fullName evidence="9">Undecaprenyl-diphosphatase</fullName>
    </submittedName>
</protein>
<evidence type="ECO:0000256" key="3">
    <source>
        <dbReference type="ARBA" id="ARBA00022692"/>
    </source>
</evidence>
<keyword evidence="4" id="KW-0378">Hydrolase</keyword>
<evidence type="ECO:0000256" key="4">
    <source>
        <dbReference type="ARBA" id="ARBA00022801"/>
    </source>
</evidence>
<keyword evidence="3" id="KW-0812">Transmembrane</keyword>
<proteinExistence type="predicted"/>
<dbReference type="PANTHER" id="PTHR14969">
    <property type="entry name" value="SPHINGOSINE-1-PHOSPHATE PHOSPHOHYDROLASE"/>
    <property type="match status" value="1"/>
</dbReference>
<keyword evidence="2" id="KW-1003">Cell membrane</keyword>
<dbReference type="SUPFAM" id="SSF48317">
    <property type="entry name" value="Acid phosphatase/Vanadium-dependent haloperoxidase"/>
    <property type="match status" value="1"/>
</dbReference>
<feature type="region of interest" description="Disordered" evidence="7">
    <location>
        <begin position="1"/>
        <end position="24"/>
    </location>
</feature>